<feature type="transmembrane region" description="Helical" evidence="1">
    <location>
        <begin position="12"/>
        <end position="34"/>
    </location>
</feature>
<keyword evidence="1" id="KW-1133">Transmembrane helix</keyword>
<evidence type="ECO:0000313" key="3">
    <source>
        <dbReference type="Proteomes" id="UP000229344"/>
    </source>
</evidence>
<sequence>MQKNSHNSGYLLVLILVFGAIFFAIISSFIGFVVTQHRVQEATYQKERALEIAEAGLNYYRWYLAHNPDDVTNGTGVAGPYVHTYADPEGADIGEFSLAVASSTYCGDVYAIDITSTGSTYDNPNLTRSVYARYARPTVAEYAYIINSNVWAGDDRVIVGPYHSNGIIRMDGTNNSTVTSGQESWSCDSSEMPCSPYSNWSTTPAVYGDGPNSDLWTYPSTPINFTGLTVDLAEMQDKAQNAGGVYIGPSGKSGYHITFKGNGTFDLYTIKSKQSEPNGYAWGRYLNIVKSAQFTGNYAIPTDCPLIYVEDQVWLDGVVGRRVTLAAADVDSTGVDPSIILNGNITYNSDDAGLLAIAEYDVLVGLVVPTDMELNGIFVAQNGHFGRNYYDTSMPNAWETYIYRNSLTINGTIVSNGRVGTKWTCGGTYCSGFNTRYNSYDRDLVSKPPPLTPDTSDTYQFVEWRENN</sequence>
<protein>
    <recommendedName>
        <fullName evidence="4">Type 4 fimbrial biogenesis protein PilX N-terminal domain-containing protein</fullName>
    </recommendedName>
</protein>
<proteinExistence type="predicted"/>
<evidence type="ECO:0008006" key="4">
    <source>
        <dbReference type="Google" id="ProtNLM"/>
    </source>
</evidence>
<organism evidence="2 3">
    <name type="scientific">Candidatus Kaiserbacteria bacterium CG10_big_fil_rev_8_21_14_0_10_47_16</name>
    <dbReference type="NCBI Taxonomy" id="1974608"/>
    <lineage>
        <taxon>Bacteria</taxon>
        <taxon>Candidatus Kaiseribacteriota</taxon>
    </lineage>
</organism>
<keyword evidence="1" id="KW-0472">Membrane</keyword>
<accession>A0A2H0UDU6</accession>
<gene>
    <name evidence="2" type="ORF">COU16_03220</name>
</gene>
<reference evidence="3" key="1">
    <citation type="submission" date="2017-09" db="EMBL/GenBank/DDBJ databases">
        <title>Depth-based differentiation of microbial function through sediment-hosted aquifers and enrichment of novel symbionts in the deep terrestrial subsurface.</title>
        <authorList>
            <person name="Probst A.J."/>
            <person name="Ladd B."/>
            <person name="Jarett J.K."/>
            <person name="Geller-Mcgrath D.E."/>
            <person name="Sieber C.M.K."/>
            <person name="Emerson J.B."/>
            <person name="Anantharaman K."/>
            <person name="Thomas B.C."/>
            <person name="Malmstrom R."/>
            <person name="Stieglmeier M."/>
            <person name="Klingl A."/>
            <person name="Woyke T."/>
            <person name="Ryan C.M."/>
            <person name="Banfield J.F."/>
        </authorList>
    </citation>
    <scope>NUCLEOTIDE SEQUENCE [LARGE SCALE GENOMIC DNA]</scope>
</reference>
<name>A0A2H0UDU6_9BACT</name>
<dbReference type="EMBL" id="PFBI01000006">
    <property type="protein sequence ID" value="PIR84561.1"/>
    <property type="molecule type" value="Genomic_DNA"/>
</dbReference>
<dbReference type="AlphaFoldDB" id="A0A2H0UDU6"/>
<keyword evidence="1" id="KW-0812">Transmembrane</keyword>
<dbReference type="Proteomes" id="UP000229344">
    <property type="component" value="Unassembled WGS sequence"/>
</dbReference>
<evidence type="ECO:0000313" key="2">
    <source>
        <dbReference type="EMBL" id="PIR84561.1"/>
    </source>
</evidence>
<evidence type="ECO:0000256" key="1">
    <source>
        <dbReference type="SAM" id="Phobius"/>
    </source>
</evidence>
<comment type="caution">
    <text evidence="2">The sequence shown here is derived from an EMBL/GenBank/DDBJ whole genome shotgun (WGS) entry which is preliminary data.</text>
</comment>